<evidence type="ECO:0000256" key="2">
    <source>
        <dbReference type="ARBA" id="ARBA00022723"/>
    </source>
</evidence>
<comment type="subcellular location">
    <subcellularLocation>
        <location evidence="1">Nucleus</location>
    </subcellularLocation>
</comment>
<dbReference type="GO" id="GO:0003677">
    <property type="term" value="F:DNA binding"/>
    <property type="evidence" value="ECO:0007669"/>
    <property type="project" value="UniProtKB-KW"/>
</dbReference>
<evidence type="ECO:0000256" key="6">
    <source>
        <dbReference type="ARBA" id="ARBA00023242"/>
    </source>
</evidence>
<dbReference type="AlphaFoldDB" id="A0A5N6UBY3"/>
<reference evidence="9 10" key="1">
    <citation type="submission" date="2019-04" db="EMBL/GenBank/DDBJ databases">
        <title>Friends and foes A comparative genomics study of 23 Aspergillus species from section Flavi.</title>
        <authorList>
            <consortium name="DOE Joint Genome Institute"/>
            <person name="Kjaerbolling I."/>
            <person name="Vesth T."/>
            <person name="Frisvad J.C."/>
            <person name="Nybo J.L."/>
            <person name="Theobald S."/>
            <person name="Kildgaard S."/>
            <person name="Isbrandt T."/>
            <person name="Kuo A."/>
            <person name="Sato A."/>
            <person name="Lyhne E.K."/>
            <person name="Kogle M.E."/>
            <person name="Wiebenga A."/>
            <person name="Kun R.S."/>
            <person name="Lubbers R.J."/>
            <person name="Makela M.R."/>
            <person name="Barry K."/>
            <person name="Chovatia M."/>
            <person name="Clum A."/>
            <person name="Daum C."/>
            <person name="Haridas S."/>
            <person name="He G."/>
            <person name="LaButti K."/>
            <person name="Lipzen A."/>
            <person name="Mondo S."/>
            <person name="Riley R."/>
            <person name="Salamov A."/>
            <person name="Simmons B.A."/>
            <person name="Magnuson J.K."/>
            <person name="Henrissat B."/>
            <person name="Mortensen U.H."/>
            <person name="Larsen T.O."/>
            <person name="Devries R.P."/>
            <person name="Grigoriev I.V."/>
            <person name="Machida M."/>
            <person name="Baker S.E."/>
            <person name="Andersen M.R."/>
        </authorList>
    </citation>
    <scope>NUCLEOTIDE SEQUENCE [LARGE SCALE GENOMIC DNA]</scope>
    <source>
        <strain evidence="9 10">CBS 117626</strain>
    </source>
</reference>
<sequence length="545" mass="60894">MSQPQCGTCRNLGVPCVTNTARRPRGPRKGHVDILRSRIGGIYLCEKLLERTLSANLITQSTASLERQLYENSETQPTRRESSTPTRQVLEADQSGNVDIGDVEQGSIIHSQGSPDDFFLDAQPIGLPKWPSAIPSLELDSEWCKHIGPFPESTYISPALTPPNNIPKSVSSACPIDASISPLELGSQAMTPQFLPILLPVQLSALERADLDDLFFDRAYPFAPIVHQQRYYTRAAHESDAREPFTTLQYAMRTLSASMGSQFHGVLPVLYTHTCCLLDAWEQNMPNEALPIEVVQARLLLVLYEILKSNPSKGWISAGRCFHLVHLVKLDQIDNPNTWQTSSLSWVEIEERRRTFWTAYALDRYANLVNGLPLAMNDQMILTRLPAPETAFQNQKAVTTEYLTPAMAKKSDQQLSPYAKSIVMLTILARCLSHRNQCNVERILDPTSQECIARHRALDIILSPEIQMTLSSAATDFEPSDPTFIFIDMLVQAAVLVLFTALNSVPEAAQMYQDMYGSYESKASMAMERVLIQTQKLSQMGSFKA</sequence>
<accession>A0A5N6UBY3</accession>
<dbReference type="GO" id="GO:0000981">
    <property type="term" value="F:DNA-binding transcription factor activity, RNA polymerase II-specific"/>
    <property type="evidence" value="ECO:0007669"/>
    <property type="project" value="InterPro"/>
</dbReference>
<feature type="domain" description="Xylanolytic transcriptional activator regulatory" evidence="8">
    <location>
        <begin position="314"/>
        <end position="392"/>
    </location>
</feature>
<gene>
    <name evidence="9" type="ORF">BDV40DRAFT_282163</name>
</gene>
<proteinExistence type="predicted"/>
<evidence type="ECO:0000256" key="5">
    <source>
        <dbReference type="ARBA" id="ARBA00023163"/>
    </source>
</evidence>
<keyword evidence="3" id="KW-0805">Transcription regulation</keyword>
<evidence type="ECO:0000313" key="9">
    <source>
        <dbReference type="EMBL" id="KAE8156080.1"/>
    </source>
</evidence>
<evidence type="ECO:0000259" key="8">
    <source>
        <dbReference type="SMART" id="SM00906"/>
    </source>
</evidence>
<keyword evidence="2" id="KW-0479">Metal-binding</keyword>
<evidence type="ECO:0000256" key="7">
    <source>
        <dbReference type="SAM" id="MobiDB-lite"/>
    </source>
</evidence>
<dbReference type="InterPro" id="IPR007219">
    <property type="entry name" value="XnlR_reg_dom"/>
</dbReference>
<name>A0A5N6UBY3_ASPTM</name>
<evidence type="ECO:0000313" key="10">
    <source>
        <dbReference type="Proteomes" id="UP000326950"/>
    </source>
</evidence>
<dbReference type="InterPro" id="IPR050815">
    <property type="entry name" value="TF_fung"/>
</dbReference>
<evidence type="ECO:0000256" key="1">
    <source>
        <dbReference type="ARBA" id="ARBA00004123"/>
    </source>
</evidence>
<evidence type="ECO:0000256" key="4">
    <source>
        <dbReference type="ARBA" id="ARBA00023125"/>
    </source>
</evidence>
<dbReference type="PANTHER" id="PTHR47338:SF3">
    <property type="entry name" value="C6 FINGER DOMAIN TRANSCRIPTION FACTOR DBAA-RELATED"/>
    <property type="match status" value="1"/>
</dbReference>
<dbReference type="GO" id="GO:0005634">
    <property type="term" value="C:nucleus"/>
    <property type="evidence" value="ECO:0007669"/>
    <property type="project" value="UniProtKB-SubCell"/>
</dbReference>
<keyword evidence="6" id="KW-0539">Nucleus</keyword>
<dbReference type="GO" id="GO:0006351">
    <property type="term" value="P:DNA-templated transcription"/>
    <property type="evidence" value="ECO:0007669"/>
    <property type="project" value="InterPro"/>
</dbReference>
<dbReference type="EMBL" id="ML738781">
    <property type="protein sequence ID" value="KAE8156080.1"/>
    <property type="molecule type" value="Genomic_DNA"/>
</dbReference>
<feature type="region of interest" description="Disordered" evidence="7">
    <location>
        <begin position="69"/>
        <end position="96"/>
    </location>
</feature>
<dbReference type="PANTHER" id="PTHR47338">
    <property type="entry name" value="ZN(II)2CYS6 TRANSCRIPTION FACTOR (EUROFUNG)-RELATED"/>
    <property type="match status" value="1"/>
</dbReference>
<dbReference type="CDD" id="cd12148">
    <property type="entry name" value="fungal_TF_MHR"/>
    <property type="match status" value="1"/>
</dbReference>
<organism evidence="9 10">
    <name type="scientific">Aspergillus tamarii</name>
    <dbReference type="NCBI Taxonomy" id="41984"/>
    <lineage>
        <taxon>Eukaryota</taxon>
        <taxon>Fungi</taxon>
        <taxon>Dikarya</taxon>
        <taxon>Ascomycota</taxon>
        <taxon>Pezizomycotina</taxon>
        <taxon>Eurotiomycetes</taxon>
        <taxon>Eurotiomycetidae</taxon>
        <taxon>Eurotiales</taxon>
        <taxon>Aspergillaceae</taxon>
        <taxon>Aspergillus</taxon>
        <taxon>Aspergillus subgen. Circumdati</taxon>
    </lineage>
</organism>
<evidence type="ECO:0000256" key="3">
    <source>
        <dbReference type="ARBA" id="ARBA00023015"/>
    </source>
</evidence>
<dbReference type="Pfam" id="PF04082">
    <property type="entry name" value="Fungal_trans"/>
    <property type="match status" value="1"/>
</dbReference>
<dbReference type="OrthoDB" id="3037908at2759"/>
<keyword evidence="5" id="KW-0804">Transcription</keyword>
<keyword evidence="10" id="KW-1185">Reference proteome</keyword>
<dbReference type="Proteomes" id="UP000326950">
    <property type="component" value="Unassembled WGS sequence"/>
</dbReference>
<dbReference type="SMART" id="SM00906">
    <property type="entry name" value="Fungal_trans"/>
    <property type="match status" value="1"/>
</dbReference>
<keyword evidence="4" id="KW-0238">DNA-binding</keyword>
<dbReference type="GO" id="GO:0008270">
    <property type="term" value="F:zinc ion binding"/>
    <property type="evidence" value="ECO:0007669"/>
    <property type="project" value="InterPro"/>
</dbReference>
<protein>
    <submittedName>
        <fullName evidence="9">Fungal-specific transcription factor domain-containing protein</fullName>
    </submittedName>
</protein>